<dbReference type="HOGENOM" id="CLU_2269045_0_0_1"/>
<dbReference type="Proteomes" id="UP000000600">
    <property type="component" value="Unassembled WGS sequence"/>
</dbReference>
<dbReference type="GeneID" id="5025761"/>
<dbReference type="KEGG" id="ptm:GSPATT00008970001"/>
<proteinExistence type="predicted"/>
<dbReference type="AlphaFoldDB" id="A0CP62"/>
<evidence type="ECO:0000313" key="1">
    <source>
        <dbReference type="EMBL" id="CAK72579.1"/>
    </source>
</evidence>
<protein>
    <submittedName>
        <fullName evidence="1">Uncharacterized protein</fullName>
    </submittedName>
</protein>
<sequence length="103" mass="12377">MQFKEGQRIVEIFQKHNIIKIDGILNTIQRRDSNESKETNQYVRDKEKQDIENIRKELNLMLLQQNDRVVLIQYEQTSNVEKKQFILDQGVNAKLFNEKKSRN</sequence>
<dbReference type="EMBL" id="CT868130">
    <property type="protein sequence ID" value="CAK72579.1"/>
    <property type="molecule type" value="Genomic_DNA"/>
</dbReference>
<organism evidence="1 2">
    <name type="scientific">Paramecium tetraurelia</name>
    <dbReference type="NCBI Taxonomy" id="5888"/>
    <lineage>
        <taxon>Eukaryota</taxon>
        <taxon>Sar</taxon>
        <taxon>Alveolata</taxon>
        <taxon>Ciliophora</taxon>
        <taxon>Intramacronucleata</taxon>
        <taxon>Oligohymenophorea</taxon>
        <taxon>Peniculida</taxon>
        <taxon>Parameciidae</taxon>
        <taxon>Paramecium</taxon>
    </lineage>
</organism>
<name>A0CP62_PARTE</name>
<accession>A0CP62</accession>
<evidence type="ECO:0000313" key="2">
    <source>
        <dbReference type="Proteomes" id="UP000000600"/>
    </source>
</evidence>
<gene>
    <name evidence="1" type="ORF">GSPATT00008970001</name>
</gene>
<reference evidence="1 2" key="1">
    <citation type="journal article" date="2006" name="Nature">
        <title>Global trends of whole-genome duplications revealed by the ciliate Paramecium tetraurelia.</title>
        <authorList>
            <consortium name="Genoscope"/>
            <person name="Aury J.-M."/>
            <person name="Jaillon O."/>
            <person name="Duret L."/>
            <person name="Noel B."/>
            <person name="Jubin C."/>
            <person name="Porcel B.M."/>
            <person name="Segurens B."/>
            <person name="Daubin V."/>
            <person name="Anthouard V."/>
            <person name="Aiach N."/>
            <person name="Arnaiz O."/>
            <person name="Billaut A."/>
            <person name="Beisson J."/>
            <person name="Blanc I."/>
            <person name="Bouhouche K."/>
            <person name="Camara F."/>
            <person name="Duharcourt S."/>
            <person name="Guigo R."/>
            <person name="Gogendeau D."/>
            <person name="Katinka M."/>
            <person name="Keller A.-M."/>
            <person name="Kissmehl R."/>
            <person name="Klotz C."/>
            <person name="Koll F."/>
            <person name="Le Moue A."/>
            <person name="Lepere C."/>
            <person name="Malinsky S."/>
            <person name="Nowacki M."/>
            <person name="Nowak J.K."/>
            <person name="Plattner H."/>
            <person name="Poulain J."/>
            <person name="Ruiz F."/>
            <person name="Serrano V."/>
            <person name="Zagulski M."/>
            <person name="Dessen P."/>
            <person name="Betermier M."/>
            <person name="Weissenbach J."/>
            <person name="Scarpelli C."/>
            <person name="Schachter V."/>
            <person name="Sperling L."/>
            <person name="Meyer E."/>
            <person name="Cohen J."/>
            <person name="Wincker P."/>
        </authorList>
    </citation>
    <scope>NUCLEOTIDE SEQUENCE [LARGE SCALE GENOMIC DNA]</scope>
    <source>
        <strain evidence="1 2">Stock d4-2</strain>
    </source>
</reference>
<keyword evidence="2" id="KW-1185">Reference proteome</keyword>
<dbReference type="InParanoid" id="A0CP62"/>
<dbReference type="RefSeq" id="XP_001439976.1">
    <property type="nucleotide sequence ID" value="XM_001439939.1"/>
</dbReference>